<evidence type="ECO:0000313" key="2">
    <source>
        <dbReference type="Proteomes" id="UP000250078"/>
    </source>
</evidence>
<dbReference type="Proteomes" id="UP000250078">
    <property type="component" value="Unassembled WGS sequence"/>
</dbReference>
<organism evidence="1 2">
    <name type="scientific">Cenococcum geophilum 1.58</name>
    <dbReference type="NCBI Taxonomy" id="794803"/>
    <lineage>
        <taxon>Eukaryota</taxon>
        <taxon>Fungi</taxon>
        <taxon>Dikarya</taxon>
        <taxon>Ascomycota</taxon>
        <taxon>Pezizomycotina</taxon>
        <taxon>Dothideomycetes</taxon>
        <taxon>Pleosporomycetidae</taxon>
        <taxon>Gloniales</taxon>
        <taxon>Gloniaceae</taxon>
        <taxon>Cenococcum</taxon>
    </lineage>
</organism>
<dbReference type="EMBL" id="KV748254">
    <property type="protein sequence ID" value="OCK87794.1"/>
    <property type="molecule type" value="Genomic_DNA"/>
</dbReference>
<sequence length="376" mass="41707">MSNQVVGHIYEQVIAKVIIASQNDFEEFGVDQSTLTEMREAWQQKLSALHVAHFPWDPPPPTQVQNPPTVPSNVPKTEPSPTPSSAAPPPQLAQNNYSDMYIKSESGYENPVASYSHSNGYTSGLGDVANQRAHKNIQKLFGQQAHAAIATQNMNQHAGGIALPNQQQRLGMPIPGQGQQVQRPTQPLAQRQSNIYNAQTDGSGDYLDDWNTVVVAKNAQGDDDPNGRLAADRMMRAQVEQMAQRLDSGLMVPLDELPKGKKRKTAVRNRGQPSSVLAAGPSHMSQIPQLDGELGLEEDEEKKEKDEDAINSDLDDPDDDLDNGDDENDDTMDYMLCTYDKVQRVKNKWKCTLKDGILTTNKKEYLFHKATGEFEW</sequence>
<reference evidence="1 2" key="1">
    <citation type="journal article" date="2016" name="Nat. Commun.">
        <title>Ectomycorrhizal ecology is imprinted in the genome of the dominant symbiotic fungus Cenococcum geophilum.</title>
        <authorList>
            <consortium name="DOE Joint Genome Institute"/>
            <person name="Peter M."/>
            <person name="Kohler A."/>
            <person name="Ohm R.A."/>
            <person name="Kuo A."/>
            <person name="Krutzmann J."/>
            <person name="Morin E."/>
            <person name="Arend M."/>
            <person name="Barry K.W."/>
            <person name="Binder M."/>
            <person name="Choi C."/>
            <person name="Clum A."/>
            <person name="Copeland A."/>
            <person name="Grisel N."/>
            <person name="Haridas S."/>
            <person name="Kipfer T."/>
            <person name="LaButti K."/>
            <person name="Lindquist E."/>
            <person name="Lipzen A."/>
            <person name="Maire R."/>
            <person name="Meier B."/>
            <person name="Mihaltcheva S."/>
            <person name="Molinier V."/>
            <person name="Murat C."/>
            <person name="Poggeler S."/>
            <person name="Quandt C.A."/>
            <person name="Sperisen C."/>
            <person name="Tritt A."/>
            <person name="Tisserant E."/>
            <person name="Crous P.W."/>
            <person name="Henrissat B."/>
            <person name="Nehls U."/>
            <person name="Egli S."/>
            <person name="Spatafora J.W."/>
            <person name="Grigoriev I.V."/>
            <person name="Martin F.M."/>
        </authorList>
    </citation>
    <scope>NUCLEOTIDE SEQUENCE [LARGE SCALE GENOMIC DNA]</scope>
    <source>
        <strain evidence="1 2">1.58</strain>
    </source>
</reference>
<evidence type="ECO:0000313" key="1">
    <source>
        <dbReference type="EMBL" id="OCK87794.1"/>
    </source>
</evidence>
<gene>
    <name evidence="1" type="ORF">K441DRAFT_690935</name>
</gene>
<proteinExistence type="predicted"/>
<accession>A0ACC8ENL8</accession>
<name>A0ACC8ENL8_9PEZI</name>
<keyword evidence="2" id="KW-1185">Reference proteome</keyword>
<protein>
    <submittedName>
        <fullName evidence="1">Transcription factor IIA, alpha/beta subunit</fullName>
    </submittedName>
</protein>